<organism evidence="1">
    <name type="scientific">Chrysotila carterae</name>
    <name type="common">Marine alga</name>
    <name type="synonym">Syracosphaera carterae</name>
    <dbReference type="NCBI Taxonomy" id="13221"/>
    <lineage>
        <taxon>Eukaryota</taxon>
        <taxon>Haptista</taxon>
        <taxon>Haptophyta</taxon>
        <taxon>Prymnesiophyceae</taxon>
        <taxon>Isochrysidales</taxon>
        <taxon>Isochrysidaceae</taxon>
        <taxon>Chrysotila</taxon>
    </lineage>
</organism>
<name>A0A7S4F0H7_CHRCT</name>
<accession>A0A7S4F0H7</accession>
<sequence>MGRTCVCAALMLAQPSAPVSSASDLAELRRRMRNVSRKIVEVNVDGGSYVSIGRATDVTEPEKRLVHCVADNVPVSRWKTVNILSPDWEAWTPSPTVRFGFTVVVTSNAPLGQRKGELRKFAPGLRLFMYHGSKKDAVYDHLHKLDVILTPPGTRRLAAANDHVHFDMLSIDESHTLKNYEGSSPAACTTASTSRA</sequence>
<protein>
    <recommendedName>
        <fullName evidence="2">SNF2 N-terminal domain-containing protein</fullName>
    </recommendedName>
</protein>
<reference evidence="1" key="1">
    <citation type="submission" date="2021-01" db="EMBL/GenBank/DDBJ databases">
        <authorList>
            <person name="Corre E."/>
            <person name="Pelletier E."/>
            <person name="Niang G."/>
            <person name="Scheremetjew M."/>
            <person name="Finn R."/>
            <person name="Kale V."/>
            <person name="Holt S."/>
            <person name="Cochrane G."/>
            <person name="Meng A."/>
            <person name="Brown T."/>
            <person name="Cohen L."/>
        </authorList>
    </citation>
    <scope>NUCLEOTIDE SEQUENCE</scope>
    <source>
        <strain evidence="1">CCMP645</strain>
    </source>
</reference>
<evidence type="ECO:0000313" key="1">
    <source>
        <dbReference type="EMBL" id="CAE0765299.1"/>
    </source>
</evidence>
<dbReference type="AlphaFoldDB" id="A0A7S4F0H7"/>
<gene>
    <name evidence="1" type="ORF">PCAR00345_LOCUS17911</name>
</gene>
<proteinExistence type="predicted"/>
<dbReference type="InterPro" id="IPR027417">
    <property type="entry name" value="P-loop_NTPase"/>
</dbReference>
<dbReference type="SUPFAM" id="SSF52540">
    <property type="entry name" value="P-loop containing nucleoside triphosphate hydrolases"/>
    <property type="match status" value="1"/>
</dbReference>
<dbReference type="EMBL" id="HBIZ01028206">
    <property type="protein sequence ID" value="CAE0765299.1"/>
    <property type="molecule type" value="Transcribed_RNA"/>
</dbReference>
<dbReference type="InterPro" id="IPR038718">
    <property type="entry name" value="SNF2-like_sf"/>
</dbReference>
<dbReference type="Gene3D" id="3.40.50.10810">
    <property type="entry name" value="Tandem AAA-ATPase domain"/>
    <property type="match status" value="1"/>
</dbReference>
<evidence type="ECO:0008006" key="2">
    <source>
        <dbReference type="Google" id="ProtNLM"/>
    </source>
</evidence>